<gene>
    <name evidence="3" type="ORF">ACFYKT_16410</name>
</gene>
<evidence type="ECO:0008006" key="5">
    <source>
        <dbReference type="Google" id="ProtNLM"/>
    </source>
</evidence>
<keyword evidence="2" id="KW-0812">Transmembrane</keyword>
<keyword evidence="4" id="KW-1185">Reference proteome</keyword>
<keyword evidence="2" id="KW-1133">Transmembrane helix</keyword>
<evidence type="ECO:0000256" key="2">
    <source>
        <dbReference type="SAM" id="Phobius"/>
    </source>
</evidence>
<dbReference type="EMBL" id="JBIACJ010000009">
    <property type="protein sequence ID" value="MFE8697925.1"/>
    <property type="molecule type" value="Genomic_DNA"/>
</dbReference>
<dbReference type="RefSeq" id="WP_389221832.1">
    <property type="nucleotide sequence ID" value="NZ_JBIACJ010000009.1"/>
</dbReference>
<protein>
    <recommendedName>
        <fullName evidence="5">Translation initiation factor 2</fullName>
    </recommendedName>
</protein>
<accession>A0ABW6K3P9</accession>
<comment type="caution">
    <text evidence="3">The sequence shown here is derived from an EMBL/GenBank/DDBJ whole genome shotgun (WGS) entry which is preliminary data.</text>
</comment>
<sequence>MNNSDSNSEQNNTSSELSSLKLALIAAAITTIGDGIATIAALTAIDEAKIAEKKDSKAQKDLDEKLLKMQRQIDRLSREMSKMKHMQLK</sequence>
<organism evidence="3 4">
    <name type="scientific">Cytobacillus mangrovibacter</name>
    <dbReference type="NCBI Taxonomy" id="3299024"/>
    <lineage>
        <taxon>Bacteria</taxon>
        <taxon>Bacillati</taxon>
        <taxon>Bacillota</taxon>
        <taxon>Bacilli</taxon>
        <taxon>Bacillales</taxon>
        <taxon>Bacillaceae</taxon>
        <taxon>Cytobacillus</taxon>
    </lineage>
</organism>
<name>A0ABW6K3P9_9BACI</name>
<evidence type="ECO:0000256" key="1">
    <source>
        <dbReference type="SAM" id="Coils"/>
    </source>
</evidence>
<keyword evidence="2" id="KW-0472">Membrane</keyword>
<evidence type="ECO:0000313" key="4">
    <source>
        <dbReference type="Proteomes" id="UP001601058"/>
    </source>
</evidence>
<proteinExistence type="predicted"/>
<feature type="transmembrane region" description="Helical" evidence="2">
    <location>
        <begin position="20"/>
        <end position="45"/>
    </location>
</feature>
<evidence type="ECO:0000313" key="3">
    <source>
        <dbReference type="EMBL" id="MFE8697925.1"/>
    </source>
</evidence>
<dbReference type="Proteomes" id="UP001601058">
    <property type="component" value="Unassembled WGS sequence"/>
</dbReference>
<feature type="coiled-coil region" evidence="1">
    <location>
        <begin position="59"/>
        <end position="86"/>
    </location>
</feature>
<reference evidence="3 4" key="1">
    <citation type="submission" date="2024-08" db="EMBL/GenBank/DDBJ databases">
        <title>Two novel Cytobacillus novel species.</title>
        <authorList>
            <person name="Liu G."/>
        </authorList>
    </citation>
    <scope>NUCLEOTIDE SEQUENCE [LARGE SCALE GENOMIC DNA]</scope>
    <source>
        <strain evidence="3 4">FJAT-53684</strain>
    </source>
</reference>
<keyword evidence="1" id="KW-0175">Coiled coil</keyword>